<comment type="caution">
    <text evidence="2">The sequence shown here is derived from an EMBL/GenBank/DDBJ whole genome shotgun (WGS) entry which is preliminary data.</text>
</comment>
<dbReference type="RefSeq" id="WP_345459499.1">
    <property type="nucleotide sequence ID" value="NZ_BAABKG010000003.1"/>
</dbReference>
<dbReference type="InterPro" id="IPR017517">
    <property type="entry name" value="Maleyloyr_isom"/>
</dbReference>
<dbReference type="SUPFAM" id="SSF109854">
    <property type="entry name" value="DinB/YfiT-like putative metalloenzymes"/>
    <property type="match status" value="1"/>
</dbReference>
<keyword evidence="3" id="KW-1185">Reference proteome</keyword>
<dbReference type="Gene3D" id="1.20.120.450">
    <property type="entry name" value="dinb family like domain"/>
    <property type="match status" value="1"/>
</dbReference>
<dbReference type="NCBIfam" id="TIGR03083">
    <property type="entry name" value="maleylpyruvate isomerase family mycothiol-dependent enzyme"/>
    <property type="match status" value="1"/>
</dbReference>
<feature type="domain" description="Mycothiol-dependent maleylpyruvate isomerase metal-binding" evidence="1">
    <location>
        <begin position="11"/>
        <end position="99"/>
    </location>
</feature>
<dbReference type="GO" id="GO:0016853">
    <property type="term" value="F:isomerase activity"/>
    <property type="evidence" value="ECO:0007669"/>
    <property type="project" value="UniProtKB-KW"/>
</dbReference>
<reference evidence="3" key="1">
    <citation type="journal article" date="2019" name="Int. J. Syst. Evol. Microbiol.">
        <title>The Global Catalogue of Microorganisms (GCM) 10K type strain sequencing project: providing services to taxonomists for standard genome sequencing and annotation.</title>
        <authorList>
            <consortium name="The Broad Institute Genomics Platform"/>
            <consortium name="The Broad Institute Genome Sequencing Center for Infectious Disease"/>
            <person name="Wu L."/>
            <person name="Ma J."/>
        </authorList>
    </citation>
    <scope>NUCLEOTIDE SEQUENCE [LARGE SCALE GENOMIC DNA]</scope>
    <source>
        <strain evidence="3">JCM 18459</strain>
    </source>
</reference>
<accession>A0ABP9PS83</accession>
<name>A0ABP9PS83_9ACTN</name>
<gene>
    <name evidence="2" type="ORF">GCM10023340_27890</name>
</gene>
<keyword evidence="2" id="KW-0413">Isomerase</keyword>
<dbReference type="InterPro" id="IPR034660">
    <property type="entry name" value="DinB/YfiT-like"/>
</dbReference>
<evidence type="ECO:0000259" key="1">
    <source>
        <dbReference type="Pfam" id="PF11716"/>
    </source>
</evidence>
<protein>
    <submittedName>
        <fullName evidence="2">Maleylpyruvate isomerase family mycothiol-dependent enzyme</fullName>
    </submittedName>
</protein>
<dbReference type="Proteomes" id="UP001500221">
    <property type="component" value="Unassembled WGS sequence"/>
</dbReference>
<dbReference type="Pfam" id="PF11716">
    <property type="entry name" value="MDMPI_N"/>
    <property type="match status" value="1"/>
</dbReference>
<dbReference type="EMBL" id="BAABKG010000003">
    <property type="protein sequence ID" value="GAA5150543.1"/>
    <property type="molecule type" value="Genomic_DNA"/>
</dbReference>
<dbReference type="InterPro" id="IPR024344">
    <property type="entry name" value="MDMPI_metal-binding"/>
</dbReference>
<organism evidence="2 3">
    <name type="scientific">Nocardioides marinquilinus</name>
    <dbReference type="NCBI Taxonomy" id="1210400"/>
    <lineage>
        <taxon>Bacteria</taxon>
        <taxon>Bacillati</taxon>
        <taxon>Actinomycetota</taxon>
        <taxon>Actinomycetes</taxon>
        <taxon>Propionibacteriales</taxon>
        <taxon>Nocardioidaceae</taxon>
        <taxon>Nocardioides</taxon>
    </lineage>
</organism>
<sequence>MTPDHVRAATRAERSALADLVETFTPQQWATPSLCEAWTVRHVVAHLTTTTRTGLGGLVAEVVRARGSFDRMEQRLAQRLVDRHDDAALVALLRGSASSDRRVPMSGVMDPLMDVVVHAQDVARPLGLVHETPPEVVAACLAHVAGNRFMGGPARLAGVRLESDDTGLTHGGGATLRGRDVDLLLVAAGRRAGLDALRGPGRAVLGARLPAAASPPGG</sequence>
<proteinExistence type="predicted"/>
<evidence type="ECO:0000313" key="3">
    <source>
        <dbReference type="Proteomes" id="UP001500221"/>
    </source>
</evidence>
<evidence type="ECO:0000313" key="2">
    <source>
        <dbReference type="EMBL" id="GAA5150543.1"/>
    </source>
</evidence>